<evidence type="ECO:0008006" key="7">
    <source>
        <dbReference type="Google" id="ProtNLM"/>
    </source>
</evidence>
<dbReference type="Pfam" id="PF17064">
    <property type="entry name" value="QVR"/>
    <property type="match status" value="1"/>
</dbReference>
<protein>
    <recommendedName>
        <fullName evidence="7">Protein quiver</fullName>
    </recommendedName>
</protein>
<name>A0AAV1M3X5_9NEOP</name>
<gene>
    <name evidence="5" type="ORF">PARMNEM_LOCUS19713</name>
</gene>
<dbReference type="InterPro" id="IPR031424">
    <property type="entry name" value="QVR-like"/>
</dbReference>
<reference evidence="5 6" key="1">
    <citation type="submission" date="2023-11" db="EMBL/GenBank/DDBJ databases">
        <authorList>
            <person name="Hedman E."/>
            <person name="Englund M."/>
            <person name="Stromberg M."/>
            <person name="Nyberg Akerstrom W."/>
            <person name="Nylinder S."/>
            <person name="Jareborg N."/>
            <person name="Kallberg Y."/>
            <person name="Kronander E."/>
        </authorList>
    </citation>
    <scope>NUCLEOTIDE SEQUENCE [LARGE SCALE GENOMIC DNA]</scope>
</reference>
<keyword evidence="2" id="KW-0325">Glycoprotein</keyword>
<evidence type="ECO:0000256" key="4">
    <source>
        <dbReference type="SAM" id="SignalP"/>
    </source>
</evidence>
<feature type="signal peptide" evidence="4">
    <location>
        <begin position="1"/>
        <end position="24"/>
    </location>
</feature>
<accession>A0AAV1M3X5</accession>
<dbReference type="AlphaFoldDB" id="A0AAV1M3X5"/>
<keyword evidence="3" id="KW-0812">Transmembrane</keyword>
<dbReference type="GO" id="GO:0030431">
    <property type="term" value="P:sleep"/>
    <property type="evidence" value="ECO:0007669"/>
    <property type="project" value="InterPro"/>
</dbReference>
<evidence type="ECO:0000313" key="5">
    <source>
        <dbReference type="EMBL" id="CAK1601029.1"/>
    </source>
</evidence>
<evidence type="ECO:0000313" key="6">
    <source>
        <dbReference type="Proteomes" id="UP001314205"/>
    </source>
</evidence>
<evidence type="ECO:0000256" key="2">
    <source>
        <dbReference type="ARBA" id="ARBA00023180"/>
    </source>
</evidence>
<proteinExistence type="predicted"/>
<dbReference type="EMBL" id="CAVLGL010000126">
    <property type="protein sequence ID" value="CAK1601029.1"/>
    <property type="molecule type" value="Genomic_DNA"/>
</dbReference>
<dbReference type="Proteomes" id="UP001314205">
    <property type="component" value="Unassembled WGS sequence"/>
</dbReference>
<feature type="chain" id="PRO_5043942756" description="Protein quiver" evidence="4">
    <location>
        <begin position="25"/>
        <end position="160"/>
    </location>
</feature>
<evidence type="ECO:0000256" key="3">
    <source>
        <dbReference type="SAM" id="Phobius"/>
    </source>
</evidence>
<keyword evidence="6" id="KW-1185">Reference proteome</keyword>
<keyword evidence="1 4" id="KW-0732">Signal</keyword>
<feature type="transmembrane region" description="Helical" evidence="3">
    <location>
        <begin position="139"/>
        <end position="156"/>
    </location>
</feature>
<keyword evidence="3" id="KW-1133">Transmembrane helix</keyword>
<evidence type="ECO:0000256" key="1">
    <source>
        <dbReference type="ARBA" id="ARBA00022729"/>
    </source>
</evidence>
<organism evidence="5 6">
    <name type="scientific">Parnassius mnemosyne</name>
    <name type="common">clouded apollo</name>
    <dbReference type="NCBI Taxonomy" id="213953"/>
    <lineage>
        <taxon>Eukaryota</taxon>
        <taxon>Metazoa</taxon>
        <taxon>Ecdysozoa</taxon>
        <taxon>Arthropoda</taxon>
        <taxon>Hexapoda</taxon>
        <taxon>Insecta</taxon>
        <taxon>Pterygota</taxon>
        <taxon>Neoptera</taxon>
        <taxon>Endopterygota</taxon>
        <taxon>Lepidoptera</taxon>
        <taxon>Glossata</taxon>
        <taxon>Ditrysia</taxon>
        <taxon>Papilionoidea</taxon>
        <taxon>Papilionidae</taxon>
        <taxon>Parnassiinae</taxon>
        <taxon>Parnassini</taxon>
        <taxon>Parnassius</taxon>
        <taxon>Driopa</taxon>
    </lineage>
</organism>
<keyword evidence="3" id="KW-0472">Membrane</keyword>
<sequence length="160" mass="18662">MYIHGHKFILFWLIKAICVNLTFQVLCFNCSSTHRSWTRCVDEIRDNSLALNRTHQNLVNCSEDNAVCFFRSWVARSKHAWIVQRGCYELSTEESPPISLSVISRSMSCKRQRFPDAEYKVCFCQGDRCNGSIDLCLNYPKGLLFLLFVLHLFFYISSLQ</sequence>
<dbReference type="GO" id="GO:0032222">
    <property type="term" value="P:regulation of synaptic transmission, cholinergic"/>
    <property type="evidence" value="ECO:0007669"/>
    <property type="project" value="InterPro"/>
</dbReference>
<comment type="caution">
    <text evidence="5">The sequence shown here is derived from an EMBL/GenBank/DDBJ whole genome shotgun (WGS) entry which is preliminary data.</text>
</comment>